<accession>A0AAD8ELI2</accession>
<dbReference type="EMBL" id="JASPKZ010002725">
    <property type="protein sequence ID" value="KAJ9594688.1"/>
    <property type="molecule type" value="Genomic_DNA"/>
</dbReference>
<dbReference type="Proteomes" id="UP001233999">
    <property type="component" value="Unassembled WGS sequence"/>
</dbReference>
<evidence type="ECO:0000313" key="2">
    <source>
        <dbReference type="EMBL" id="KAJ9594688.1"/>
    </source>
</evidence>
<name>A0AAD8ELI2_DIPPU</name>
<organism evidence="2 3">
    <name type="scientific">Diploptera punctata</name>
    <name type="common">Pacific beetle cockroach</name>
    <dbReference type="NCBI Taxonomy" id="6984"/>
    <lineage>
        <taxon>Eukaryota</taxon>
        <taxon>Metazoa</taxon>
        <taxon>Ecdysozoa</taxon>
        <taxon>Arthropoda</taxon>
        <taxon>Hexapoda</taxon>
        <taxon>Insecta</taxon>
        <taxon>Pterygota</taxon>
        <taxon>Neoptera</taxon>
        <taxon>Polyneoptera</taxon>
        <taxon>Dictyoptera</taxon>
        <taxon>Blattodea</taxon>
        <taxon>Blaberoidea</taxon>
        <taxon>Blaberidae</taxon>
        <taxon>Diplopterinae</taxon>
        <taxon>Diploptera</taxon>
    </lineage>
</organism>
<comment type="caution">
    <text evidence="2">The sequence shown here is derived from an EMBL/GenBank/DDBJ whole genome shotgun (WGS) entry which is preliminary data.</text>
</comment>
<evidence type="ECO:0000313" key="3">
    <source>
        <dbReference type="Proteomes" id="UP001233999"/>
    </source>
</evidence>
<reference evidence="2" key="2">
    <citation type="submission" date="2023-05" db="EMBL/GenBank/DDBJ databases">
        <authorList>
            <person name="Fouks B."/>
        </authorList>
    </citation>
    <scope>NUCLEOTIDE SEQUENCE</scope>
    <source>
        <strain evidence="2">Stay&amp;Tobe</strain>
        <tissue evidence="2">Testes</tissue>
    </source>
</reference>
<sequence>MFLILNYTQHTYVVSRMSGYRRRQHSTHRTKDKNPDFIDAILYSLFKVVVLCPVVISALRMYRPRPTSSDRFRKNGIFRPKLSYFYIFFFQIDNV</sequence>
<proteinExistence type="predicted"/>
<protein>
    <submittedName>
        <fullName evidence="2">Uncharacterized protein</fullName>
    </submittedName>
</protein>
<reference evidence="2" key="1">
    <citation type="journal article" date="2023" name="IScience">
        <title>Live-bearing cockroach genome reveals convergent evolutionary mechanisms linked to viviparity in insects and beyond.</title>
        <authorList>
            <person name="Fouks B."/>
            <person name="Harrison M.C."/>
            <person name="Mikhailova A.A."/>
            <person name="Marchal E."/>
            <person name="English S."/>
            <person name="Carruthers M."/>
            <person name="Jennings E.C."/>
            <person name="Chiamaka E.L."/>
            <person name="Frigard R.A."/>
            <person name="Pippel M."/>
            <person name="Attardo G.M."/>
            <person name="Benoit J.B."/>
            <person name="Bornberg-Bauer E."/>
            <person name="Tobe S.S."/>
        </authorList>
    </citation>
    <scope>NUCLEOTIDE SEQUENCE</scope>
    <source>
        <strain evidence="2">Stay&amp;Tobe</strain>
    </source>
</reference>
<gene>
    <name evidence="2" type="ORF">L9F63_014022</name>
</gene>
<keyword evidence="3" id="KW-1185">Reference proteome</keyword>
<evidence type="ECO:0000256" key="1">
    <source>
        <dbReference type="SAM" id="Phobius"/>
    </source>
</evidence>
<dbReference type="AlphaFoldDB" id="A0AAD8ELI2"/>
<keyword evidence="1" id="KW-0812">Transmembrane</keyword>
<keyword evidence="1" id="KW-0472">Membrane</keyword>
<keyword evidence="1" id="KW-1133">Transmembrane helix</keyword>
<feature type="transmembrane region" description="Helical" evidence="1">
    <location>
        <begin position="40"/>
        <end position="62"/>
    </location>
</feature>